<gene>
    <name evidence="2" type="ORF">ACH47G_29220</name>
</gene>
<dbReference type="InterPro" id="IPR010985">
    <property type="entry name" value="Ribbon_hlx_hlx"/>
</dbReference>
<evidence type="ECO:0000259" key="1">
    <source>
        <dbReference type="Pfam" id="PF22513"/>
    </source>
</evidence>
<accession>A0ABW7WNL1</accession>
<feature type="domain" description="Antitoxin FitA-like ribbon-helix-helix" evidence="1">
    <location>
        <begin position="13"/>
        <end position="50"/>
    </location>
</feature>
<dbReference type="Gene3D" id="1.10.1220.10">
    <property type="entry name" value="Met repressor-like"/>
    <property type="match status" value="1"/>
</dbReference>
<dbReference type="Proteomes" id="UP001611450">
    <property type="component" value="Unassembled WGS sequence"/>
</dbReference>
<dbReference type="InterPro" id="IPR053853">
    <property type="entry name" value="FitA-like_RHH"/>
</dbReference>
<proteinExistence type="predicted"/>
<protein>
    <submittedName>
        <fullName evidence="2">FitA-like ribbon-helix-helix domain-containing protein</fullName>
    </submittedName>
</protein>
<dbReference type="Pfam" id="PF22513">
    <property type="entry name" value="FitA-like_RHH"/>
    <property type="match status" value="1"/>
</dbReference>
<evidence type="ECO:0000313" key="2">
    <source>
        <dbReference type="EMBL" id="MFI2324587.1"/>
    </source>
</evidence>
<comment type="caution">
    <text evidence="2">The sequence shown here is derived from an EMBL/GenBank/DDBJ whole genome shotgun (WGS) entry which is preliminary data.</text>
</comment>
<reference evidence="2 3" key="1">
    <citation type="submission" date="2024-10" db="EMBL/GenBank/DDBJ databases">
        <title>The Natural Products Discovery Center: Release of the First 8490 Sequenced Strains for Exploring Actinobacteria Biosynthetic Diversity.</title>
        <authorList>
            <person name="Kalkreuter E."/>
            <person name="Kautsar S.A."/>
            <person name="Yang D."/>
            <person name="Bader C.D."/>
            <person name="Teijaro C.N."/>
            <person name="Fluegel L."/>
            <person name="Davis C.M."/>
            <person name="Simpson J.R."/>
            <person name="Lauterbach L."/>
            <person name="Steele A.D."/>
            <person name="Gui C."/>
            <person name="Meng S."/>
            <person name="Li G."/>
            <person name="Viehrig K."/>
            <person name="Ye F."/>
            <person name="Su P."/>
            <person name="Kiefer A.F."/>
            <person name="Nichols A."/>
            <person name="Cepeda A.J."/>
            <person name="Yan W."/>
            <person name="Fan B."/>
            <person name="Jiang Y."/>
            <person name="Adhikari A."/>
            <person name="Zheng C.-J."/>
            <person name="Schuster L."/>
            <person name="Cowan T.M."/>
            <person name="Smanski M.J."/>
            <person name="Chevrette M.G."/>
            <person name="De Carvalho L.P.S."/>
            <person name="Shen B."/>
        </authorList>
    </citation>
    <scope>NUCLEOTIDE SEQUENCE [LARGE SCALE GENOMIC DNA]</scope>
    <source>
        <strain evidence="2 3">NPDC019626</strain>
    </source>
</reference>
<organism evidence="2 3">
    <name type="scientific">Nocardia beijingensis</name>
    <dbReference type="NCBI Taxonomy" id="95162"/>
    <lineage>
        <taxon>Bacteria</taxon>
        <taxon>Bacillati</taxon>
        <taxon>Actinomycetota</taxon>
        <taxon>Actinomycetes</taxon>
        <taxon>Mycobacteriales</taxon>
        <taxon>Nocardiaceae</taxon>
        <taxon>Nocardia</taxon>
    </lineage>
</organism>
<sequence>MASSASNRGCDMAELTIRDLPGDLLEALHVQAARHGRCIEAEVRAILIESVTSPAQVRLGSRLAEIGRETALTDEEFDALTARERR</sequence>
<dbReference type="SUPFAM" id="SSF47598">
    <property type="entry name" value="Ribbon-helix-helix"/>
    <property type="match status" value="1"/>
</dbReference>
<dbReference type="InterPro" id="IPR013321">
    <property type="entry name" value="Arc_rbn_hlx_hlx"/>
</dbReference>
<dbReference type="RefSeq" id="WP_396946649.1">
    <property type="nucleotide sequence ID" value="NZ_JBIRXV010000008.1"/>
</dbReference>
<name>A0ABW7WNL1_9NOCA</name>
<dbReference type="EMBL" id="JBIRXV010000008">
    <property type="protein sequence ID" value="MFI2324587.1"/>
    <property type="molecule type" value="Genomic_DNA"/>
</dbReference>
<evidence type="ECO:0000313" key="3">
    <source>
        <dbReference type="Proteomes" id="UP001611450"/>
    </source>
</evidence>
<keyword evidence="3" id="KW-1185">Reference proteome</keyword>